<protein>
    <submittedName>
        <fullName evidence="2">DUF1302 domain-containing protein</fullName>
    </submittedName>
</protein>
<evidence type="ECO:0000256" key="1">
    <source>
        <dbReference type="SAM" id="SignalP"/>
    </source>
</evidence>
<proteinExistence type="predicted"/>
<organism evidence="2 3">
    <name type="scientific">Pseudomonas triclosanedens</name>
    <dbReference type="NCBI Taxonomy" id="2961893"/>
    <lineage>
        <taxon>Bacteria</taxon>
        <taxon>Pseudomonadati</taxon>
        <taxon>Pseudomonadota</taxon>
        <taxon>Gammaproteobacteria</taxon>
        <taxon>Pseudomonadales</taxon>
        <taxon>Pseudomonadaceae</taxon>
        <taxon>Pseudomonas</taxon>
    </lineage>
</organism>
<evidence type="ECO:0000313" key="2">
    <source>
        <dbReference type="EMBL" id="WAI47595.1"/>
    </source>
</evidence>
<evidence type="ECO:0000313" key="3">
    <source>
        <dbReference type="Proteomes" id="UP001163624"/>
    </source>
</evidence>
<dbReference type="Pfam" id="PF06980">
    <property type="entry name" value="DUF1302"/>
    <property type="match status" value="1"/>
</dbReference>
<sequence length="606" mass="66157">MKDNALPRAFAHPTLLALCIAASISQGAHASTWQLNDDWSATTNTTLSFGTSWAMENPDKHLLTAADARSIGRDGSGINYNGDDGKLNYRKHDVISTLYKGITDLDVQDGTQGVFLRFKYWYDQAMENNDGDFRKFDDSGWQPLARFQGFRNLDAYAWKDFQVADRKLGVKVGKQVLSWGEALFLQNGINAINPLDVSAFNRPGVELKEGQLPVEMVSFNYDLADSVSLEGFWQYNFRPSVLDGCGTFFSSNDNIQEGCQIDYMVSGGTATTAQAIAQGRYLQRTATDYPNDTGQYGLAVHYVIEALNDADLGLYYANYHSRTPQIDGVIARKGPVSATRTNINTGDYYTVYPEDIRMFGASMSGVIGSTAVFGELSYRPNMPVGYNPADLVALLSGQANTPIQPMTAAELRAARGQEVQGYARMPVWQFSLGATDTISNVLGANRFAWATEAGANWVQGIGDDRFGRAGSFGRTTPTNGAVCSAASAAGNPGGVSTAQLADYNADNCNDDGVMSHFSWGYRARLALNYEDLIPATVVTPSVNWRHDVQGVGPNFQEGQQAASLALTFDYRNNYSLELAYNSFFGSNDYSTIDDRDFASVTVKASF</sequence>
<name>A0ABY6ZU98_9PSED</name>
<reference evidence="2" key="1">
    <citation type="submission" date="2022-11" db="EMBL/GenBank/DDBJ databases">
        <title>Pseudomonas triclosanedens sp. nov., a triclosan degrader isolated from activated sludge.</title>
        <authorList>
            <person name="Yin Y."/>
            <person name="Lu Z."/>
        </authorList>
    </citation>
    <scope>NUCLEOTIDE SEQUENCE</scope>
    <source>
        <strain evidence="2">ZM23</strain>
    </source>
</reference>
<dbReference type="Proteomes" id="UP001163624">
    <property type="component" value="Chromosome"/>
</dbReference>
<dbReference type="EMBL" id="CP113432">
    <property type="protein sequence ID" value="WAI47595.1"/>
    <property type="molecule type" value="Genomic_DNA"/>
</dbReference>
<keyword evidence="1" id="KW-0732">Signal</keyword>
<feature type="signal peptide" evidence="1">
    <location>
        <begin position="1"/>
        <end position="30"/>
    </location>
</feature>
<gene>
    <name evidence="2" type="ORF">OU419_17635</name>
</gene>
<dbReference type="InterPro" id="IPR010727">
    <property type="entry name" value="DUF1302"/>
</dbReference>
<accession>A0ABY6ZU98</accession>
<dbReference type="RefSeq" id="WP_254475687.1">
    <property type="nucleotide sequence ID" value="NZ_CP113432.1"/>
</dbReference>
<feature type="chain" id="PRO_5045543826" evidence="1">
    <location>
        <begin position="31"/>
        <end position="606"/>
    </location>
</feature>
<keyword evidence="3" id="KW-1185">Reference proteome</keyword>